<dbReference type="EMBL" id="JAFBER010000001">
    <property type="protein sequence ID" value="MBM7644174.1"/>
    <property type="molecule type" value="Genomic_DNA"/>
</dbReference>
<keyword evidence="3" id="KW-1133">Transmembrane helix</keyword>
<evidence type="ECO:0000259" key="5">
    <source>
        <dbReference type="Pfam" id="PF00144"/>
    </source>
</evidence>
<accession>A0ABS2PVT4</accession>
<evidence type="ECO:0000256" key="3">
    <source>
        <dbReference type="SAM" id="Phobius"/>
    </source>
</evidence>
<keyword evidence="2 3" id="KW-0472">Membrane</keyword>
<dbReference type="InterPro" id="IPR012338">
    <property type="entry name" value="Beta-lactam/transpept-like"/>
</dbReference>
<evidence type="ECO:0000313" key="6">
    <source>
        <dbReference type="EMBL" id="MBM7644174.1"/>
    </source>
</evidence>
<evidence type="ECO:0000256" key="2">
    <source>
        <dbReference type="ARBA" id="ARBA00023136"/>
    </source>
</evidence>
<feature type="transmembrane region" description="Helical" evidence="3">
    <location>
        <begin position="450"/>
        <end position="473"/>
    </location>
</feature>
<dbReference type="PANTHER" id="PTHR46825:SF11">
    <property type="entry name" value="PENICILLIN-BINDING PROTEIN 4"/>
    <property type="match status" value="1"/>
</dbReference>
<keyword evidence="7" id="KW-1185">Reference proteome</keyword>
<feature type="signal peptide" evidence="4">
    <location>
        <begin position="1"/>
        <end position="24"/>
    </location>
</feature>
<keyword evidence="4" id="KW-0732">Signal</keyword>
<evidence type="ECO:0000313" key="7">
    <source>
        <dbReference type="Proteomes" id="UP000808914"/>
    </source>
</evidence>
<comment type="subcellular location">
    <subcellularLocation>
        <location evidence="1">Membrane</location>
    </subcellularLocation>
</comment>
<feature type="domain" description="Beta-lactamase-related" evidence="5">
    <location>
        <begin position="34"/>
        <end position="341"/>
    </location>
</feature>
<feature type="transmembrane region" description="Helical" evidence="3">
    <location>
        <begin position="370"/>
        <end position="387"/>
    </location>
</feature>
<comment type="caution">
    <text evidence="6">The sequence shown here is derived from an EMBL/GenBank/DDBJ whole genome shotgun (WGS) entry which is preliminary data.</text>
</comment>
<sequence length="482" mass="53844">MQKILCFFLALSIFIIGVSGKSLADGQTNQQKKIDQLITNDMKKGKIPGLAVVIIKNGQTIYKKGYGYADMKSKKRVSGSTKFQLASLTKAFTGLEIMRLANLGFINLNDSVSEYISWFHVNYNGKPVQITVKELLEQSSGIPSDDILRIPVSTADDALEKGVKHVAGINLSSQPGEKFIYSNINFNILGLIIETVTGKKYEDVMRQAVFHPLGLNHTSVRTTPNPDHMTKGYKVSFLAPREYFKPADKSIGPAANIILDSRDMERWMAINLGLVKIPGLQLISLSDDNKFHYFAGWMFDPDESIIYHSGNLPNNSAYILLEPKNKNGIAVLANSNSPYTRAIAKGIDNILHGKEGFGEYKDEFVYADRVSTIAVIFCCPMILLLLWRLVTIVRQMHQKQRVYIRNGLSYCTIIAAIILIAAICLTAYRLPSLVFGNPYWSYVNDWYSSAVKYAATLFVCFSILLITNLTLAINTKQTNQSF</sequence>
<gene>
    <name evidence="6" type="ORF">JOD45_000365</name>
</gene>
<organism evidence="6 7">
    <name type="scientific">Scopulibacillus daqui</name>
    <dbReference type="NCBI Taxonomy" id="1469162"/>
    <lineage>
        <taxon>Bacteria</taxon>
        <taxon>Bacillati</taxon>
        <taxon>Bacillota</taxon>
        <taxon>Bacilli</taxon>
        <taxon>Bacillales</taxon>
        <taxon>Sporolactobacillaceae</taxon>
        <taxon>Scopulibacillus</taxon>
    </lineage>
</organism>
<dbReference type="InterPro" id="IPR001466">
    <property type="entry name" value="Beta-lactam-related"/>
</dbReference>
<feature type="transmembrane region" description="Helical" evidence="3">
    <location>
        <begin position="408"/>
        <end position="430"/>
    </location>
</feature>
<reference evidence="6 7" key="1">
    <citation type="submission" date="2021-01" db="EMBL/GenBank/DDBJ databases">
        <title>Genomic Encyclopedia of Type Strains, Phase IV (KMG-IV): sequencing the most valuable type-strain genomes for metagenomic binning, comparative biology and taxonomic classification.</title>
        <authorList>
            <person name="Goeker M."/>
        </authorList>
    </citation>
    <scope>NUCLEOTIDE SEQUENCE [LARGE SCALE GENOMIC DNA]</scope>
    <source>
        <strain evidence="6 7">DSM 28236</strain>
    </source>
</reference>
<name>A0ABS2PVT4_9BACL</name>
<dbReference type="Proteomes" id="UP000808914">
    <property type="component" value="Unassembled WGS sequence"/>
</dbReference>
<evidence type="ECO:0000256" key="4">
    <source>
        <dbReference type="SAM" id="SignalP"/>
    </source>
</evidence>
<dbReference type="PANTHER" id="PTHR46825">
    <property type="entry name" value="D-ALANYL-D-ALANINE-CARBOXYPEPTIDASE/ENDOPEPTIDASE AMPH"/>
    <property type="match status" value="1"/>
</dbReference>
<dbReference type="InterPro" id="IPR050491">
    <property type="entry name" value="AmpC-like"/>
</dbReference>
<dbReference type="Pfam" id="PF00144">
    <property type="entry name" value="Beta-lactamase"/>
    <property type="match status" value="1"/>
</dbReference>
<dbReference type="RefSeq" id="WP_205002124.1">
    <property type="nucleotide sequence ID" value="NZ_JAFBER010000001.1"/>
</dbReference>
<keyword evidence="3" id="KW-0812">Transmembrane</keyword>
<evidence type="ECO:0000256" key="1">
    <source>
        <dbReference type="ARBA" id="ARBA00004370"/>
    </source>
</evidence>
<feature type="chain" id="PRO_5047486669" evidence="4">
    <location>
        <begin position="25"/>
        <end position="482"/>
    </location>
</feature>
<dbReference type="SUPFAM" id="SSF56601">
    <property type="entry name" value="beta-lactamase/transpeptidase-like"/>
    <property type="match status" value="1"/>
</dbReference>
<proteinExistence type="predicted"/>
<protein>
    <submittedName>
        <fullName evidence="6">CubicO group peptidase (Beta-lactamase class C family)</fullName>
    </submittedName>
</protein>
<dbReference type="Gene3D" id="3.40.710.10">
    <property type="entry name" value="DD-peptidase/beta-lactamase superfamily"/>
    <property type="match status" value="1"/>
</dbReference>